<proteinExistence type="predicted"/>
<dbReference type="OrthoDB" id="708224at2"/>
<dbReference type="InterPro" id="IPR011004">
    <property type="entry name" value="Trimer_LpxA-like_sf"/>
</dbReference>
<dbReference type="Proteomes" id="UP000319825">
    <property type="component" value="Unassembled WGS sequence"/>
</dbReference>
<dbReference type="InterPro" id="IPR020019">
    <property type="entry name" value="AcTrfase_PglD-like"/>
</dbReference>
<feature type="site" description="Increases basicity of active site His" evidence="1">
    <location>
        <position position="148"/>
    </location>
</feature>
<dbReference type="SUPFAM" id="SSF51161">
    <property type="entry name" value="Trimeric LpxA-like enzymes"/>
    <property type="match status" value="1"/>
</dbReference>
<feature type="binding site" evidence="2">
    <location>
        <position position="80"/>
    </location>
    <ligand>
        <name>substrate</name>
    </ligand>
</feature>
<feature type="active site" description="Proton acceptor" evidence="1">
    <location>
        <position position="147"/>
    </location>
</feature>
<evidence type="ECO:0000256" key="2">
    <source>
        <dbReference type="PIRSR" id="PIRSR620019-2"/>
    </source>
</evidence>
<dbReference type="CDD" id="cd03360">
    <property type="entry name" value="LbH_AT_putative"/>
    <property type="match status" value="1"/>
</dbReference>
<dbReference type="PANTHER" id="PTHR43300:SF7">
    <property type="entry name" value="UDP-N-ACETYLBACILLOSAMINE N-ACETYLTRANSFERASE"/>
    <property type="match status" value="1"/>
</dbReference>
<organism evidence="4 5">
    <name type="scientific">Micromonospora olivasterospora</name>
    <dbReference type="NCBI Taxonomy" id="1880"/>
    <lineage>
        <taxon>Bacteria</taxon>
        <taxon>Bacillati</taxon>
        <taxon>Actinomycetota</taxon>
        <taxon>Actinomycetes</taxon>
        <taxon>Micromonosporales</taxon>
        <taxon>Micromonosporaceae</taxon>
        <taxon>Micromonospora</taxon>
    </lineage>
</organism>
<dbReference type="InterPro" id="IPR050179">
    <property type="entry name" value="Trans_hexapeptide_repeat"/>
</dbReference>
<dbReference type="EMBL" id="VLKE01000001">
    <property type="protein sequence ID" value="TWH69302.1"/>
    <property type="molecule type" value="Genomic_DNA"/>
</dbReference>
<evidence type="ECO:0000313" key="4">
    <source>
        <dbReference type="EMBL" id="TWH69302.1"/>
    </source>
</evidence>
<accession>A0A562IEH3</accession>
<dbReference type="RefSeq" id="WP_145775888.1">
    <property type="nucleotide sequence ID" value="NZ_BAAATQ010000050.1"/>
</dbReference>
<dbReference type="Gene3D" id="3.40.50.20">
    <property type="match status" value="1"/>
</dbReference>
<dbReference type="Pfam" id="PF17836">
    <property type="entry name" value="PglD_N"/>
    <property type="match status" value="1"/>
</dbReference>
<dbReference type="PANTHER" id="PTHR43300">
    <property type="entry name" value="ACETYLTRANSFERASE"/>
    <property type="match status" value="1"/>
</dbReference>
<dbReference type="AlphaFoldDB" id="A0A562IEH3"/>
<comment type="caution">
    <text evidence="4">The sequence shown here is derived from an EMBL/GenBank/DDBJ whole genome shotgun (WGS) entry which is preliminary data.</text>
</comment>
<reference evidence="4 5" key="1">
    <citation type="submission" date="2019-07" db="EMBL/GenBank/DDBJ databases">
        <title>R&amp;d 2014.</title>
        <authorList>
            <person name="Klenk H.-P."/>
        </authorList>
    </citation>
    <scope>NUCLEOTIDE SEQUENCE [LARGE SCALE GENOMIC DNA]</scope>
    <source>
        <strain evidence="4 5">DSM 43868</strain>
    </source>
</reference>
<gene>
    <name evidence="4" type="ORF">JD77_04311</name>
</gene>
<dbReference type="InterPro" id="IPR041561">
    <property type="entry name" value="PglD_N"/>
</dbReference>
<keyword evidence="4" id="KW-0808">Transferase</keyword>
<evidence type="ECO:0000313" key="5">
    <source>
        <dbReference type="Proteomes" id="UP000319825"/>
    </source>
</evidence>
<dbReference type="Gene3D" id="2.160.10.10">
    <property type="entry name" value="Hexapeptide repeat proteins"/>
    <property type="match status" value="1"/>
</dbReference>
<evidence type="ECO:0000259" key="3">
    <source>
        <dbReference type="Pfam" id="PF17836"/>
    </source>
</evidence>
<dbReference type="GO" id="GO:0016746">
    <property type="term" value="F:acyltransferase activity"/>
    <property type="evidence" value="ECO:0007669"/>
    <property type="project" value="UniProtKB-KW"/>
</dbReference>
<keyword evidence="5" id="KW-1185">Reference proteome</keyword>
<protein>
    <submittedName>
        <fullName evidence="4">Sugar O-acyltransferase (Sialic acid O-acetyltransferase NeuD family)</fullName>
    </submittedName>
</protein>
<evidence type="ECO:0000256" key="1">
    <source>
        <dbReference type="PIRSR" id="PIRSR620019-1"/>
    </source>
</evidence>
<sequence length="215" mass="21815">MSADVVVVGCGGHGREVLGIIEAVNRASAAGPAWRVLGFVDDAPSDVNRKRVARLGHAYLGPTTVLAALPPRTHVAVGIGAPAARRAVVERLDAYGLPAADLVHPDATVGPDARHGEGLLVFPGARVTTNVTMGRHVHLNQNVTVGHDCVLGDLVSVNPLAAVSGNCRIDSGALVGAGAVVLEGRRVGAHATVGAAACVVRDVPPHTVVKGVPAR</sequence>
<feature type="domain" description="PglD N-terminal" evidence="3">
    <location>
        <begin position="5"/>
        <end position="92"/>
    </location>
</feature>
<dbReference type="NCBIfam" id="TIGR03570">
    <property type="entry name" value="NeuD_NnaD"/>
    <property type="match status" value="1"/>
</dbReference>
<keyword evidence="4" id="KW-0012">Acyltransferase</keyword>
<name>A0A562IEH3_MICOL</name>